<gene>
    <name evidence="3" type="ORF">NAV_LOCUS3856</name>
</gene>
<proteinExistence type="predicted"/>
<feature type="signal peptide" evidence="2">
    <location>
        <begin position="1"/>
        <end position="18"/>
    </location>
</feature>
<dbReference type="EMBL" id="UPTC01000523">
    <property type="protein sequence ID" value="VBB29047.1"/>
    <property type="molecule type" value="Genomic_DNA"/>
</dbReference>
<sequence length="463" mass="53963">MWLYSATVFTAFAYLACSSNLLNAKKRFKQDGNHVTATGHRRRYRLSLSDNEEVQVPMKIPKLSKAQKIALILESGQDPFEKKRKRKEKGKRRSRKLRHVKRYPSNAYLLMDDSDGEELQWNVNRHDEVQQQQQQQEQQQQSNGFQNPDRETDVETTTLLMEAEWEAVNERYDSDNYRRTSATQSYGDISTSNNWQTSTDYPFWQQSMETATTTTTTSSSTHITDLTTTTASLMVPDATEDLIWGRLFIGTPTQSPKLHQPLALPMKTCPHRFDAVTRAFNGRTYVFARDRVYQLWRYDNLHQKASFLISEMFPAGPRTVTVAYTNSRSGVTVLIEHRTVYRYRWNRKNKVFYLARKSPQQITKKMPVYPRAGFQWIDGNQVLIEGENFATYDAYWNVATFSGLMTNYFPQFPRDLIGSTYQNDTLFILYTASNKIQIYDTGKYRVIQEYPIQINEFIGCFNG</sequence>
<feature type="region of interest" description="Disordered" evidence="1">
    <location>
        <begin position="127"/>
        <end position="150"/>
    </location>
</feature>
<dbReference type="OrthoDB" id="5822246at2759"/>
<evidence type="ECO:0000313" key="4">
    <source>
        <dbReference type="Proteomes" id="UP000276991"/>
    </source>
</evidence>
<evidence type="ECO:0000313" key="3">
    <source>
        <dbReference type="EMBL" id="VBB29047.1"/>
    </source>
</evidence>
<reference evidence="3 4" key="1">
    <citation type="submission" date="2018-08" db="EMBL/GenBank/DDBJ databases">
        <authorList>
            <person name="Laetsch R D."/>
            <person name="Stevens L."/>
            <person name="Kumar S."/>
            <person name="Blaxter L. M."/>
        </authorList>
    </citation>
    <scope>NUCLEOTIDE SEQUENCE [LARGE SCALE GENOMIC DNA]</scope>
</reference>
<name>A0A498SG79_ACAVI</name>
<dbReference type="InterPro" id="IPR036375">
    <property type="entry name" value="Hemopexin-like_dom_sf"/>
</dbReference>
<keyword evidence="4" id="KW-1185">Reference proteome</keyword>
<feature type="compositionally biased region" description="Low complexity" evidence="1">
    <location>
        <begin position="130"/>
        <end position="141"/>
    </location>
</feature>
<feature type="chain" id="PRO_5019792092" description="Olfactomedin-like domain-containing protein" evidence="2">
    <location>
        <begin position="19"/>
        <end position="463"/>
    </location>
</feature>
<dbReference type="SUPFAM" id="SSF50923">
    <property type="entry name" value="Hemopexin-like domain"/>
    <property type="match status" value="1"/>
</dbReference>
<organism evidence="3 4">
    <name type="scientific">Acanthocheilonema viteae</name>
    <name type="common">Filarial nematode worm</name>
    <name type="synonym">Dipetalonema viteae</name>
    <dbReference type="NCBI Taxonomy" id="6277"/>
    <lineage>
        <taxon>Eukaryota</taxon>
        <taxon>Metazoa</taxon>
        <taxon>Ecdysozoa</taxon>
        <taxon>Nematoda</taxon>
        <taxon>Chromadorea</taxon>
        <taxon>Rhabditida</taxon>
        <taxon>Spirurina</taxon>
        <taxon>Spiruromorpha</taxon>
        <taxon>Filarioidea</taxon>
        <taxon>Onchocercidae</taxon>
        <taxon>Acanthocheilonema</taxon>
    </lineage>
</organism>
<dbReference type="AlphaFoldDB" id="A0A498SG79"/>
<accession>A0A498SG79</accession>
<evidence type="ECO:0000256" key="1">
    <source>
        <dbReference type="SAM" id="MobiDB-lite"/>
    </source>
</evidence>
<dbReference type="Proteomes" id="UP000276991">
    <property type="component" value="Unassembled WGS sequence"/>
</dbReference>
<evidence type="ECO:0008006" key="5">
    <source>
        <dbReference type="Google" id="ProtNLM"/>
    </source>
</evidence>
<dbReference type="Gene3D" id="2.110.10.10">
    <property type="entry name" value="Hemopexin-like domain"/>
    <property type="match status" value="1"/>
</dbReference>
<evidence type="ECO:0000256" key="2">
    <source>
        <dbReference type="SAM" id="SignalP"/>
    </source>
</evidence>
<protein>
    <recommendedName>
        <fullName evidence="5">Olfactomedin-like domain-containing protein</fullName>
    </recommendedName>
</protein>
<keyword evidence="2" id="KW-0732">Signal</keyword>